<organism evidence="1 2">
    <name type="scientific">Ovis ammon polii</name>
    <dbReference type="NCBI Taxonomy" id="230172"/>
    <lineage>
        <taxon>Eukaryota</taxon>
        <taxon>Metazoa</taxon>
        <taxon>Chordata</taxon>
        <taxon>Craniata</taxon>
        <taxon>Vertebrata</taxon>
        <taxon>Euteleostomi</taxon>
        <taxon>Mammalia</taxon>
        <taxon>Eutheria</taxon>
        <taxon>Laurasiatheria</taxon>
        <taxon>Artiodactyla</taxon>
        <taxon>Ruminantia</taxon>
        <taxon>Pecora</taxon>
        <taxon>Bovidae</taxon>
        <taxon>Caprinae</taxon>
        <taxon>Ovis</taxon>
    </lineage>
</organism>
<sequence>MYCFPILEKAKTTQSTAANPPCFRKLIVEAGAEVRKPTCHTEERFKMLSRGVSASGGDYGDPLVPVPAGAKRWLPARQYLTRCLLQRLTAALSSVKRTPSPEAVHQGFYAESAHRTTGEMENYELIPSGRIKLP</sequence>
<keyword evidence="2" id="KW-1185">Reference proteome</keyword>
<evidence type="ECO:0000313" key="1">
    <source>
        <dbReference type="EMBL" id="KAI4547698.1"/>
    </source>
</evidence>
<proteinExistence type="predicted"/>
<gene>
    <name evidence="1" type="ORF">MG293_000028</name>
</gene>
<evidence type="ECO:0000313" key="2">
    <source>
        <dbReference type="Proteomes" id="UP001214576"/>
    </source>
</evidence>
<comment type="caution">
    <text evidence="1">The sequence shown here is derived from an EMBL/GenBank/DDBJ whole genome shotgun (WGS) entry which is preliminary data.</text>
</comment>
<dbReference type="AlphaFoldDB" id="A0AAD4UI67"/>
<name>A0AAD4UI67_OVIAM</name>
<dbReference type="Proteomes" id="UP001214576">
    <property type="component" value="Unassembled WGS sequence"/>
</dbReference>
<protein>
    <submittedName>
        <fullName evidence="1">Uncharacterized protein</fullName>
    </submittedName>
</protein>
<reference evidence="1" key="1">
    <citation type="submission" date="2022-03" db="EMBL/GenBank/DDBJ databases">
        <title>Genomic analyses of argali, domestic sheep and their hybrids provide insights into chromosomal evolution, heterosis and genetic basis of agronomic traits.</title>
        <authorList>
            <person name="Li M."/>
        </authorList>
    </citation>
    <scope>NUCLEOTIDE SEQUENCE</scope>
    <source>
        <strain evidence="1">CAU-MHL-2022a</strain>
        <tissue evidence="1">Skin</tissue>
    </source>
</reference>
<accession>A0AAD4UI67</accession>
<dbReference type="EMBL" id="JAKZEL010000001">
    <property type="protein sequence ID" value="KAI4547698.1"/>
    <property type="molecule type" value="Genomic_DNA"/>
</dbReference>